<keyword evidence="4" id="KW-1185">Reference proteome</keyword>
<name>A0A0R0KFP8_SOYBN</name>
<dbReference type="SMR" id="A0A0R0KFP8"/>
<evidence type="ECO:0000259" key="1">
    <source>
        <dbReference type="Pfam" id="PF12776"/>
    </source>
</evidence>
<evidence type="ECO:0000313" key="3">
    <source>
        <dbReference type="EnsemblPlants" id="KRH63259"/>
    </source>
</evidence>
<evidence type="ECO:0000313" key="2">
    <source>
        <dbReference type="EMBL" id="KRH63259.1"/>
    </source>
</evidence>
<gene>
    <name evidence="2" type="ORF">GLYMA_04G164000</name>
</gene>
<dbReference type="PANTHER" id="PTHR31704">
    <property type="entry name" value="MYB/SANT-LIKE DNA-BINDING DOMAIN PROTEIN-RELATED"/>
    <property type="match status" value="1"/>
</dbReference>
<dbReference type="PANTHER" id="PTHR31704:SF49">
    <property type="entry name" value="MYB_SANT-LIKE DOMAIN-CONTAINING PROTEIN"/>
    <property type="match status" value="1"/>
</dbReference>
<reference evidence="2" key="3">
    <citation type="submission" date="2018-07" db="EMBL/GenBank/DDBJ databases">
        <title>WGS assembly of Glycine max.</title>
        <authorList>
            <person name="Schmutz J."/>
            <person name="Cannon S."/>
            <person name="Schlueter J."/>
            <person name="Ma J."/>
            <person name="Mitros T."/>
            <person name="Nelson W."/>
            <person name="Hyten D."/>
            <person name="Song Q."/>
            <person name="Thelen J."/>
            <person name="Cheng J."/>
            <person name="Xu D."/>
            <person name="Hellsten U."/>
            <person name="May G."/>
            <person name="Yu Y."/>
            <person name="Sakurai T."/>
            <person name="Umezawa T."/>
            <person name="Bhattacharyya M."/>
            <person name="Sandhu D."/>
            <person name="Valliyodan B."/>
            <person name="Lindquist E."/>
            <person name="Peto M."/>
            <person name="Grant D."/>
            <person name="Shu S."/>
            <person name="Goodstein D."/>
            <person name="Barry K."/>
            <person name="Futrell-Griggs M."/>
            <person name="Abernathy B."/>
            <person name="Du J."/>
            <person name="Tian Z."/>
            <person name="Zhu L."/>
            <person name="Gill N."/>
            <person name="Joshi T."/>
            <person name="Libault M."/>
            <person name="Sethuraman A."/>
            <person name="Zhang X."/>
            <person name="Shinozaki K."/>
            <person name="Nguyen H."/>
            <person name="Wing R."/>
            <person name="Cregan P."/>
            <person name="Specht J."/>
            <person name="Grimwood J."/>
            <person name="Rokhsar D."/>
            <person name="Stacey G."/>
            <person name="Shoemaker R."/>
            <person name="Jackson S."/>
        </authorList>
    </citation>
    <scope>NUCLEOTIDE SEQUENCE</scope>
    <source>
        <tissue evidence="2">Callus</tissue>
    </source>
</reference>
<dbReference type="Gramene" id="KRH63259">
    <property type="protein sequence ID" value="KRH63259"/>
    <property type="gene ID" value="GLYMA_04G164000"/>
</dbReference>
<reference evidence="2 3" key="1">
    <citation type="journal article" date="2010" name="Nature">
        <title>Genome sequence of the palaeopolyploid soybean.</title>
        <authorList>
            <person name="Schmutz J."/>
            <person name="Cannon S.B."/>
            <person name="Schlueter J."/>
            <person name="Ma J."/>
            <person name="Mitros T."/>
            <person name="Nelson W."/>
            <person name="Hyten D.L."/>
            <person name="Song Q."/>
            <person name="Thelen J.J."/>
            <person name="Cheng J."/>
            <person name="Xu D."/>
            <person name="Hellsten U."/>
            <person name="May G.D."/>
            <person name="Yu Y."/>
            <person name="Sakurai T."/>
            <person name="Umezawa T."/>
            <person name="Bhattacharyya M.K."/>
            <person name="Sandhu D."/>
            <person name="Valliyodan B."/>
            <person name="Lindquist E."/>
            <person name="Peto M."/>
            <person name="Grant D."/>
            <person name="Shu S."/>
            <person name="Goodstein D."/>
            <person name="Barry K."/>
            <person name="Futrell-Griggs M."/>
            <person name="Abernathy B."/>
            <person name="Du J."/>
            <person name="Tian Z."/>
            <person name="Zhu L."/>
            <person name="Gill N."/>
            <person name="Joshi T."/>
            <person name="Libault M."/>
            <person name="Sethuraman A."/>
            <person name="Zhang X.-C."/>
            <person name="Shinozaki K."/>
            <person name="Nguyen H.T."/>
            <person name="Wing R.A."/>
            <person name="Cregan P."/>
            <person name="Specht J."/>
            <person name="Grimwood J."/>
            <person name="Rokhsar D."/>
            <person name="Stacey G."/>
            <person name="Shoemaker R.C."/>
            <person name="Jackson S.A."/>
        </authorList>
    </citation>
    <scope>NUCLEOTIDE SEQUENCE</scope>
    <source>
        <strain evidence="3">cv. Williams 82</strain>
        <tissue evidence="2">Callus</tissue>
    </source>
</reference>
<accession>A0A0R0KFP8</accession>
<protein>
    <recommendedName>
        <fullName evidence="1">Myb/SANT-like domain-containing protein</fullName>
    </recommendedName>
</protein>
<dbReference type="EnsemblPlants" id="KRH63259">
    <property type="protein sequence ID" value="KRH63259"/>
    <property type="gene ID" value="GLYMA_04G164000"/>
</dbReference>
<dbReference type="STRING" id="3847.A0A0R0KFP8"/>
<dbReference type="OMA" id="YKPAREM"/>
<sequence>MSTEKEKSFWDLKATTSFIIACLEQVIGIVSKFKELIGKFYDKSEFKNKFGNLRRKWLVWYRLLGKETGLRWDNVKNIVDAIDEWWKRKQLESLRFVFSEKPLYGKFWNKGLSFAHKLTILFKDVVANGYQKGVGIDIEEGSGDSEDASIGKKKLIALSQVAEVVSVIAKTCKSHTKDVASAFINEVVKELKVMPEVANDVDFHTNYFKFMLIKTTREMFIALQGEDVKRLHWLKYAGKT</sequence>
<organism evidence="2">
    <name type="scientific">Glycine max</name>
    <name type="common">Soybean</name>
    <name type="synonym">Glycine hispida</name>
    <dbReference type="NCBI Taxonomy" id="3847"/>
    <lineage>
        <taxon>Eukaryota</taxon>
        <taxon>Viridiplantae</taxon>
        <taxon>Streptophyta</taxon>
        <taxon>Embryophyta</taxon>
        <taxon>Tracheophyta</taxon>
        <taxon>Spermatophyta</taxon>
        <taxon>Magnoliopsida</taxon>
        <taxon>eudicotyledons</taxon>
        <taxon>Gunneridae</taxon>
        <taxon>Pentapetalae</taxon>
        <taxon>rosids</taxon>
        <taxon>fabids</taxon>
        <taxon>Fabales</taxon>
        <taxon>Fabaceae</taxon>
        <taxon>Papilionoideae</taxon>
        <taxon>50 kb inversion clade</taxon>
        <taxon>NPAAA clade</taxon>
        <taxon>indigoferoid/millettioid clade</taxon>
        <taxon>Phaseoleae</taxon>
        <taxon>Glycine</taxon>
        <taxon>Glycine subgen. Soja</taxon>
    </lineage>
</organism>
<evidence type="ECO:0000313" key="4">
    <source>
        <dbReference type="Proteomes" id="UP000008827"/>
    </source>
</evidence>
<reference evidence="3" key="2">
    <citation type="submission" date="2018-02" db="UniProtKB">
        <authorList>
            <consortium name="EnsemblPlants"/>
        </authorList>
    </citation>
    <scope>IDENTIFICATION</scope>
    <source>
        <strain evidence="3">Williams 82</strain>
    </source>
</reference>
<dbReference type="InterPro" id="IPR024752">
    <property type="entry name" value="Myb/SANT-like_dom"/>
</dbReference>
<dbReference type="Pfam" id="PF12776">
    <property type="entry name" value="Myb_DNA-bind_3"/>
    <property type="match status" value="1"/>
</dbReference>
<dbReference type="InParanoid" id="A0A0R0KFP8"/>
<dbReference type="AlphaFoldDB" id="A0A0R0KFP8"/>
<dbReference type="EMBL" id="CM000837">
    <property type="protein sequence ID" value="KRH63259.1"/>
    <property type="molecule type" value="Genomic_DNA"/>
</dbReference>
<dbReference type="Proteomes" id="UP000008827">
    <property type="component" value="Chromosome 4"/>
</dbReference>
<proteinExistence type="predicted"/>
<feature type="domain" description="Myb/SANT-like" evidence="1">
    <location>
        <begin position="28"/>
        <end position="88"/>
    </location>
</feature>